<dbReference type="SUPFAM" id="SSF88697">
    <property type="entry name" value="PUA domain-like"/>
    <property type="match status" value="1"/>
</dbReference>
<evidence type="ECO:0000256" key="9">
    <source>
        <dbReference type="ARBA" id="ARBA00022691"/>
    </source>
</evidence>
<evidence type="ECO:0000256" key="12">
    <source>
        <dbReference type="PIRNR" id="PIRNR015601"/>
    </source>
</evidence>
<evidence type="ECO:0000313" key="15">
    <source>
        <dbReference type="EMBL" id="PHP51869.1"/>
    </source>
</evidence>
<dbReference type="EMBL" id="MTPX02000075">
    <property type="protein sequence ID" value="PHP51869.1"/>
    <property type="molecule type" value="Genomic_DNA"/>
</dbReference>
<comment type="catalytic activity">
    <reaction evidence="11 12">
        <text>uridine(1498) in 16S rRNA + S-adenosyl-L-methionine = N(3)-methyluridine(1498) in 16S rRNA + S-adenosyl-L-homocysteine + H(+)</text>
        <dbReference type="Rhea" id="RHEA:42920"/>
        <dbReference type="Rhea" id="RHEA-COMP:10283"/>
        <dbReference type="Rhea" id="RHEA-COMP:10284"/>
        <dbReference type="ChEBI" id="CHEBI:15378"/>
        <dbReference type="ChEBI" id="CHEBI:57856"/>
        <dbReference type="ChEBI" id="CHEBI:59789"/>
        <dbReference type="ChEBI" id="CHEBI:65315"/>
        <dbReference type="ChEBI" id="CHEBI:74502"/>
        <dbReference type="EC" id="2.1.1.193"/>
    </reaction>
</comment>
<dbReference type="Proteomes" id="UP000194577">
    <property type="component" value="Unassembled WGS sequence"/>
</dbReference>
<sequence>MTAPVFLITPETLEPAGAAATATSGARLTLTGPEAHHAVSVRRLRPGERVDLVDGRGLRLLCEVTDTAADGGRRERLGVQVVERVQEPDAGLTLVLVQALAKGGRDEQAIETATEVGAELVVPWWAERCVAVWRGVKAARGRQRWQAAAREAAKQARRARVPEIAELHTTAELVDWTRRVRAAGGMVLILHEEATRPISEVVLPEAARVDVASSEPVGAAGDDPQGHAGEPPVLAVVVGPEGGISDAEVGALEDAGATMVRLGPHVLRTASAGPVALAVLAQRAGLWG</sequence>
<reference evidence="15 16" key="1">
    <citation type="submission" date="2017-10" db="EMBL/GenBank/DDBJ databases">
        <title>Draft genome sequence of cellulolytic Actinomyces sp CtC72 isolated from cattle rumen fluid.</title>
        <authorList>
            <person name="Joshi A.J."/>
            <person name="Vasudevan G."/>
            <person name="Lanjekar V.B."/>
            <person name="Hivarkar S."/>
            <person name="Engineer A."/>
            <person name="Pore S.D."/>
            <person name="Dhakephalkar P.K."/>
            <person name="Dagar S."/>
        </authorList>
    </citation>
    <scope>NUCLEOTIDE SEQUENCE [LARGE SCALE GENOMIC DNA]</scope>
    <source>
        <strain evidence="16">CtC72</strain>
    </source>
</reference>
<dbReference type="NCBIfam" id="NF008693">
    <property type="entry name" value="PRK11713.2-3"/>
    <property type="match status" value="1"/>
</dbReference>
<dbReference type="Gene3D" id="3.40.1280.10">
    <property type="match status" value="1"/>
</dbReference>
<evidence type="ECO:0000256" key="8">
    <source>
        <dbReference type="ARBA" id="ARBA00022679"/>
    </source>
</evidence>
<dbReference type="InterPro" id="IPR015947">
    <property type="entry name" value="PUA-like_sf"/>
</dbReference>
<comment type="subcellular location">
    <subcellularLocation>
        <location evidence="1 12">Cytoplasm</location>
    </subcellularLocation>
</comment>
<evidence type="ECO:0000256" key="5">
    <source>
        <dbReference type="ARBA" id="ARBA00022490"/>
    </source>
</evidence>
<evidence type="ECO:0000256" key="6">
    <source>
        <dbReference type="ARBA" id="ARBA00022552"/>
    </source>
</evidence>
<evidence type="ECO:0000256" key="3">
    <source>
        <dbReference type="ARBA" id="ARBA00012328"/>
    </source>
</evidence>
<evidence type="ECO:0000256" key="1">
    <source>
        <dbReference type="ARBA" id="ARBA00004496"/>
    </source>
</evidence>
<dbReference type="PANTHER" id="PTHR30027">
    <property type="entry name" value="RIBOSOMAL RNA SMALL SUBUNIT METHYLTRANSFERASE E"/>
    <property type="match status" value="1"/>
</dbReference>
<evidence type="ECO:0000256" key="4">
    <source>
        <dbReference type="ARBA" id="ARBA00013673"/>
    </source>
</evidence>
<proteinExistence type="inferred from homology"/>
<dbReference type="InterPro" id="IPR029028">
    <property type="entry name" value="Alpha/beta_knot_MTases"/>
</dbReference>
<accession>A0ABX4M8U1</accession>
<keyword evidence="7 12" id="KW-0489">Methyltransferase</keyword>
<feature type="domain" description="Ribosomal RNA small subunit methyltransferase E methyltransferase" evidence="13">
    <location>
        <begin position="92"/>
        <end position="280"/>
    </location>
</feature>
<dbReference type="InterPro" id="IPR006700">
    <property type="entry name" value="RsmE"/>
</dbReference>
<keyword evidence="8 12" id="KW-0808">Transferase</keyword>
<dbReference type="RefSeq" id="WP_086614426.1">
    <property type="nucleotide sequence ID" value="NZ_MTPX02000075.1"/>
</dbReference>
<dbReference type="InterPro" id="IPR046887">
    <property type="entry name" value="RsmE_PUA-like"/>
</dbReference>
<dbReference type="PIRSF" id="PIRSF015601">
    <property type="entry name" value="MTase_slr0722"/>
    <property type="match status" value="1"/>
</dbReference>
<keyword evidence="5 12" id="KW-0963">Cytoplasm</keyword>
<dbReference type="Gene3D" id="2.40.240.20">
    <property type="entry name" value="Hypothetical PUA domain-like, domain 1"/>
    <property type="match status" value="1"/>
</dbReference>
<comment type="similarity">
    <text evidence="2 12">Belongs to the RNA methyltransferase RsmE family.</text>
</comment>
<dbReference type="NCBIfam" id="TIGR00046">
    <property type="entry name" value="RsmE family RNA methyltransferase"/>
    <property type="match status" value="1"/>
</dbReference>
<feature type="domain" description="Ribosomal RNA small subunit methyltransferase E PUA-like" evidence="14">
    <location>
        <begin position="30"/>
        <end position="66"/>
    </location>
</feature>
<gene>
    <name evidence="15" type="ORF">BW737_013715</name>
</gene>
<evidence type="ECO:0000256" key="2">
    <source>
        <dbReference type="ARBA" id="ARBA00005528"/>
    </source>
</evidence>
<dbReference type="InterPro" id="IPR046886">
    <property type="entry name" value="RsmE_MTase_dom"/>
</dbReference>
<dbReference type="PANTHER" id="PTHR30027:SF3">
    <property type="entry name" value="16S RRNA (URACIL(1498)-N(3))-METHYLTRANSFERASE"/>
    <property type="match status" value="1"/>
</dbReference>
<dbReference type="SUPFAM" id="SSF75217">
    <property type="entry name" value="alpha/beta knot"/>
    <property type="match status" value="1"/>
</dbReference>
<dbReference type="CDD" id="cd18084">
    <property type="entry name" value="RsmE-like"/>
    <property type="match status" value="1"/>
</dbReference>
<dbReference type="Pfam" id="PF04452">
    <property type="entry name" value="Methyltrans_RNA"/>
    <property type="match status" value="1"/>
</dbReference>
<dbReference type="Pfam" id="PF20260">
    <property type="entry name" value="PUA_4"/>
    <property type="match status" value="1"/>
</dbReference>
<evidence type="ECO:0000259" key="13">
    <source>
        <dbReference type="Pfam" id="PF04452"/>
    </source>
</evidence>
<evidence type="ECO:0000313" key="16">
    <source>
        <dbReference type="Proteomes" id="UP000194577"/>
    </source>
</evidence>
<evidence type="ECO:0000259" key="14">
    <source>
        <dbReference type="Pfam" id="PF20260"/>
    </source>
</evidence>
<keyword evidence="6 12" id="KW-0698">rRNA processing</keyword>
<evidence type="ECO:0000256" key="10">
    <source>
        <dbReference type="ARBA" id="ARBA00025699"/>
    </source>
</evidence>
<dbReference type="EC" id="2.1.1.193" evidence="3 12"/>
<keyword evidence="9 12" id="KW-0949">S-adenosyl-L-methionine</keyword>
<protein>
    <recommendedName>
        <fullName evidence="4 12">Ribosomal RNA small subunit methyltransferase E</fullName>
        <ecNumber evidence="3 12">2.1.1.193</ecNumber>
    </recommendedName>
</protein>
<organism evidence="15 16">
    <name type="scientific">Actinomyces ruminis</name>
    <dbReference type="NCBI Taxonomy" id="1937003"/>
    <lineage>
        <taxon>Bacteria</taxon>
        <taxon>Bacillati</taxon>
        <taxon>Actinomycetota</taxon>
        <taxon>Actinomycetes</taxon>
        <taxon>Actinomycetales</taxon>
        <taxon>Actinomycetaceae</taxon>
        <taxon>Actinomyces</taxon>
    </lineage>
</organism>
<dbReference type="InterPro" id="IPR029026">
    <property type="entry name" value="tRNA_m1G_MTases_N"/>
</dbReference>
<evidence type="ECO:0000256" key="7">
    <source>
        <dbReference type="ARBA" id="ARBA00022603"/>
    </source>
</evidence>
<comment type="function">
    <text evidence="10 12">Specifically methylates the N3 position of the uracil ring of uridine 1498 (m3U1498) in 16S rRNA. Acts on the fully assembled 30S ribosomal subunit.</text>
</comment>
<evidence type="ECO:0000256" key="11">
    <source>
        <dbReference type="ARBA" id="ARBA00047944"/>
    </source>
</evidence>
<name>A0ABX4M8U1_9ACTO</name>
<comment type="caution">
    <text evidence="15">The sequence shown here is derived from an EMBL/GenBank/DDBJ whole genome shotgun (WGS) entry which is preliminary data.</text>
</comment>
<keyword evidence="16" id="KW-1185">Reference proteome</keyword>